<evidence type="ECO:0000313" key="3">
    <source>
        <dbReference type="EMBL" id="MBB4937188.1"/>
    </source>
</evidence>
<comment type="caution">
    <text evidence="3">The sequence shown here is derived from an EMBL/GenBank/DDBJ whole genome shotgun (WGS) entry which is preliminary data.</text>
</comment>
<evidence type="ECO:0000256" key="1">
    <source>
        <dbReference type="SAM" id="SignalP"/>
    </source>
</evidence>
<keyword evidence="4" id="KW-1185">Reference proteome</keyword>
<accession>A0A7W7RS55</accession>
<protein>
    <recommendedName>
        <fullName evidence="2">DUF11 domain-containing protein</fullName>
    </recommendedName>
</protein>
<dbReference type="Proteomes" id="UP000534286">
    <property type="component" value="Unassembled WGS sequence"/>
</dbReference>
<dbReference type="InterPro" id="IPR001434">
    <property type="entry name" value="OmcB-like_DUF11"/>
</dbReference>
<dbReference type="RefSeq" id="WP_184753602.1">
    <property type="nucleotide sequence ID" value="NZ_BAABEK010000020.1"/>
</dbReference>
<organism evidence="3 4">
    <name type="scientific">Streptosporangium album</name>
    <dbReference type="NCBI Taxonomy" id="47479"/>
    <lineage>
        <taxon>Bacteria</taxon>
        <taxon>Bacillati</taxon>
        <taxon>Actinomycetota</taxon>
        <taxon>Actinomycetes</taxon>
        <taxon>Streptosporangiales</taxon>
        <taxon>Streptosporangiaceae</taxon>
        <taxon>Streptosporangium</taxon>
    </lineage>
</organism>
<dbReference type="EMBL" id="JACHJU010000001">
    <property type="protein sequence ID" value="MBB4937188.1"/>
    <property type="molecule type" value="Genomic_DNA"/>
</dbReference>
<dbReference type="GO" id="GO:0005975">
    <property type="term" value="P:carbohydrate metabolic process"/>
    <property type="evidence" value="ECO:0007669"/>
    <property type="project" value="UniProtKB-ARBA"/>
</dbReference>
<dbReference type="InterPro" id="IPR013783">
    <property type="entry name" value="Ig-like_fold"/>
</dbReference>
<feature type="domain" description="DUF11" evidence="2">
    <location>
        <begin position="188"/>
        <end position="302"/>
    </location>
</feature>
<feature type="chain" id="PRO_5031462447" description="DUF11 domain-containing protein" evidence="1">
    <location>
        <begin position="38"/>
        <end position="313"/>
    </location>
</feature>
<evidence type="ECO:0000259" key="2">
    <source>
        <dbReference type="Pfam" id="PF01345"/>
    </source>
</evidence>
<dbReference type="Pfam" id="PF01345">
    <property type="entry name" value="DUF11"/>
    <property type="match status" value="1"/>
</dbReference>
<proteinExistence type="predicted"/>
<sequence length="313" mass="31706">MSSTTSAAPGRTRRTSTVVGVLLALLAAAGLAGPAPAAADDATTITIGQPGHITLTAPRTVNPGAEALLDLTYTNTSGRAVGSAPLTITLAPEADSSLNVGGLSWWSPDVEGHTQGVTGDNATRTITVDWRSFDPGDTNRTVVYLPFKDTASGSVPLHATLTENFDDGPVTTDLGDLTINAIPPAADLAVSLDASPKNLGVLYATFTATVTNQGPATATAARLRFTYPKGFAQPSAPGCAVNTSARTATCDLGALPAGGSVTRSLGLHTQLLTISNHLTVTAARLDSTPADPRSSNDTASATCSAITGLLVRC</sequence>
<keyword evidence="1" id="KW-0732">Signal</keyword>
<gene>
    <name evidence="3" type="ORF">FHR32_001493</name>
</gene>
<dbReference type="AlphaFoldDB" id="A0A7W7RS55"/>
<evidence type="ECO:0000313" key="4">
    <source>
        <dbReference type="Proteomes" id="UP000534286"/>
    </source>
</evidence>
<dbReference type="Gene3D" id="2.60.40.10">
    <property type="entry name" value="Immunoglobulins"/>
    <property type="match status" value="1"/>
</dbReference>
<feature type="signal peptide" evidence="1">
    <location>
        <begin position="1"/>
        <end position="37"/>
    </location>
</feature>
<name>A0A7W7RS55_9ACTN</name>
<reference evidence="3 4" key="1">
    <citation type="submission" date="2020-08" db="EMBL/GenBank/DDBJ databases">
        <title>Sequencing the genomes of 1000 actinobacteria strains.</title>
        <authorList>
            <person name="Klenk H.-P."/>
        </authorList>
    </citation>
    <scope>NUCLEOTIDE SEQUENCE [LARGE SCALE GENOMIC DNA]</scope>
    <source>
        <strain evidence="3 4">DSM 43023</strain>
    </source>
</reference>